<keyword evidence="2" id="KW-1185">Reference proteome</keyword>
<dbReference type="EMBL" id="CP022685">
    <property type="protein sequence ID" value="ATL25653.1"/>
    <property type="molecule type" value="Genomic_DNA"/>
</dbReference>
<dbReference type="RefSeq" id="WP_098240723.1">
    <property type="nucleotide sequence ID" value="NZ_CP022685.1"/>
</dbReference>
<protein>
    <submittedName>
        <fullName evidence="1">Uncharacterized protein</fullName>
    </submittedName>
</protein>
<evidence type="ECO:0000313" key="2">
    <source>
        <dbReference type="Proteomes" id="UP000221011"/>
    </source>
</evidence>
<proteinExistence type="predicted"/>
<evidence type="ECO:0000313" key="1">
    <source>
        <dbReference type="EMBL" id="ATL25653.1"/>
    </source>
</evidence>
<dbReference type="Proteomes" id="UP000221011">
    <property type="component" value="Chromosome"/>
</dbReference>
<gene>
    <name evidence="1" type="ORF">KY5_0635c</name>
</gene>
<accession>A0A291Q2A4</accession>
<dbReference type="AlphaFoldDB" id="A0A291Q2A4"/>
<organism evidence="1 2">
    <name type="scientific">Streptomyces formicae</name>
    <dbReference type="NCBI Taxonomy" id="1616117"/>
    <lineage>
        <taxon>Bacteria</taxon>
        <taxon>Bacillati</taxon>
        <taxon>Actinomycetota</taxon>
        <taxon>Actinomycetes</taxon>
        <taxon>Kitasatosporales</taxon>
        <taxon>Streptomycetaceae</taxon>
        <taxon>Streptomyces</taxon>
    </lineage>
</organism>
<name>A0A291Q2A4_9ACTN</name>
<dbReference type="KEGG" id="sfk:KY5_0635c"/>
<reference evidence="1 2" key="1">
    <citation type="submission" date="2017-08" db="EMBL/GenBank/DDBJ databases">
        <title>Complete Genome Sequence of Streptomyces formicae KY5, the formicamycin producer.</title>
        <authorList>
            <person name="Holmes N.A."/>
            <person name="Devine R."/>
            <person name="Qin Z."/>
            <person name="Seipke R.F."/>
            <person name="Wilkinson B."/>
            <person name="Hutchings M.I."/>
        </authorList>
    </citation>
    <scope>NUCLEOTIDE SEQUENCE [LARGE SCALE GENOMIC DNA]</scope>
    <source>
        <strain evidence="1 2">KY5</strain>
    </source>
</reference>
<sequence length="115" mass="13368">MTAHTPAEHALARSFTSDDGAIRFHVTDLTVDHYPDRSATLTYRLVVERKGHADERWAFTLPWSDKSFMDVLTSAVPDPERLRQLVQLVRGLLEEWWDTKGYNRRSAKLGRRLYP</sequence>